<organism evidence="2 3">
    <name type="scientific">Heyndrickxia coagulans</name>
    <name type="common">Weizmannia coagulans</name>
    <dbReference type="NCBI Taxonomy" id="1398"/>
    <lineage>
        <taxon>Bacteria</taxon>
        <taxon>Bacillati</taxon>
        <taxon>Bacillota</taxon>
        <taxon>Bacilli</taxon>
        <taxon>Bacillales</taxon>
        <taxon>Bacillaceae</taxon>
        <taxon>Heyndrickxia</taxon>
    </lineage>
</organism>
<feature type="transmembrane region" description="Helical" evidence="1">
    <location>
        <begin position="50"/>
        <end position="74"/>
    </location>
</feature>
<feature type="transmembrane region" description="Helical" evidence="1">
    <location>
        <begin position="5"/>
        <end position="38"/>
    </location>
</feature>
<keyword evidence="1" id="KW-1133">Transmembrane helix</keyword>
<accession>A0A133KG96</accession>
<protein>
    <recommendedName>
        <fullName evidence="4">DUF456 domain-containing protein</fullName>
    </recommendedName>
</protein>
<dbReference type="Pfam" id="PF04306">
    <property type="entry name" value="DUF456"/>
    <property type="match status" value="1"/>
</dbReference>
<gene>
    <name evidence="2" type="ORF">HMPREF3213_02953</name>
</gene>
<dbReference type="PANTHER" id="PTHR39165">
    <property type="entry name" value="IG HYPOTHETICAL 17883"/>
    <property type="match status" value="1"/>
</dbReference>
<dbReference type="AlphaFoldDB" id="A0A133KG96"/>
<evidence type="ECO:0000313" key="3">
    <source>
        <dbReference type="Proteomes" id="UP000070376"/>
    </source>
</evidence>
<sequence length="160" mass="17475">MTFILWTAIVILFILSFAGIIYPVIPSIVMLWAGFAVYQFFINPHALSVWFWISMVILSIVLIAADIIANGYFVKKYGGSKISERVAAVATIVGSFVIPPFGIILVPFVCVCLTEILMTKNPVQAVKVGVATIIGFLSSSIAKVLIQIVMIVWFSLAVAF</sequence>
<dbReference type="PANTHER" id="PTHR39165:SF1">
    <property type="entry name" value="DUF456 DOMAIN-CONTAINING PROTEIN"/>
    <property type="match status" value="1"/>
</dbReference>
<reference evidence="3" key="1">
    <citation type="submission" date="2016-01" db="EMBL/GenBank/DDBJ databases">
        <authorList>
            <person name="Mitreva M."/>
            <person name="Pepin K.H."/>
            <person name="Mihindukulasuriya K.A."/>
            <person name="Fulton R."/>
            <person name="Fronick C."/>
            <person name="O'Laughlin M."/>
            <person name="Miner T."/>
            <person name="Herter B."/>
            <person name="Rosa B.A."/>
            <person name="Cordes M."/>
            <person name="Tomlinson C."/>
            <person name="Wollam A."/>
            <person name="Palsikar V.B."/>
            <person name="Mardis E.R."/>
            <person name="Wilson R.K."/>
        </authorList>
    </citation>
    <scope>NUCLEOTIDE SEQUENCE [LARGE SCALE GENOMIC DNA]</scope>
    <source>
        <strain evidence="3">GED7749B</strain>
    </source>
</reference>
<dbReference type="RefSeq" id="WP_061087089.1">
    <property type="nucleotide sequence ID" value="NZ_CP025437.1"/>
</dbReference>
<comment type="caution">
    <text evidence="2">The sequence shown here is derived from an EMBL/GenBank/DDBJ whole genome shotgun (WGS) entry which is preliminary data.</text>
</comment>
<name>A0A133KG96_HEYCO</name>
<dbReference type="InterPro" id="IPR007403">
    <property type="entry name" value="DUF456"/>
</dbReference>
<dbReference type="PATRIC" id="fig|1398.22.peg.2956"/>
<evidence type="ECO:0000256" key="1">
    <source>
        <dbReference type="SAM" id="Phobius"/>
    </source>
</evidence>
<feature type="transmembrane region" description="Helical" evidence="1">
    <location>
        <begin position="86"/>
        <end position="118"/>
    </location>
</feature>
<keyword evidence="1" id="KW-0472">Membrane</keyword>
<evidence type="ECO:0008006" key="4">
    <source>
        <dbReference type="Google" id="ProtNLM"/>
    </source>
</evidence>
<keyword evidence="1" id="KW-0812">Transmembrane</keyword>
<dbReference type="Proteomes" id="UP000070376">
    <property type="component" value="Unassembled WGS sequence"/>
</dbReference>
<dbReference type="EMBL" id="LRPN01000140">
    <property type="protein sequence ID" value="KWZ78550.1"/>
    <property type="molecule type" value="Genomic_DNA"/>
</dbReference>
<evidence type="ECO:0000313" key="2">
    <source>
        <dbReference type="EMBL" id="KWZ78550.1"/>
    </source>
</evidence>
<proteinExistence type="predicted"/>
<feature type="transmembrane region" description="Helical" evidence="1">
    <location>
        <begin position="130"/>
        <end position="159"/>
    </location>
</feature>